<dbReference type="EMBL" id="JAPEIS010000006">
    <property type="protein sequence ID" value="KAJ8065183.1"/>
    <property type="molecule type" value="Genomic_DNA"/>
</dbReference>
<keyword evidence="3" id="KW-1185">Reference proteome</keyword>
<organism evidence="2 3">
    <name type="scientific">Sclerotinia nivalis</name>
    <dbReference type="NCBI Taxonomy" id="352851"/>
    <lineage>
        <taxon>Eukaryota</taxon>
        <taxon>Fungi</taxon>
        <taxon>Dikarya</taxon>
        <taxon>Ascomycota</taxon>
        <taxon>Pezizomycotina</taxon>
        <taxon>Leotiomycetes</taxon>
        <taxon>Helotiales</taxon>
        <taxon>Sclerotiniaceae</taxon>
        <taxon>Sclerotinia</taxon>
    </lineage>
</organism>
<evidence type="ECO:0000256" key="1">
    <source>
        <dbReference type="SAM" id="Phobius"/>
    </source>
</evidence>
<evidence type="ECO:0000313" key="2">
    <source>
        <dbReference type="EMBL" id="KAJ8065183.1"/>
    </source>
</evidence>
<keyword evidence="1" id="KW-1133">Transmembrane helix</keyword>
<keyword evidence="1" id="KW-0812">Transmembrane</keyword>
<accession>A0A9X0AMQ2</accession>
<protein>
    <submittedName>
        <fullName evidence="2">Uncharacterized protein</fullName>
    </submittedName>
</protein>
<dbReference type="Proteomes" id="UP001152300">
    <property type="component" value="Unassembled WGS sequence"/>
</dbReference>
<gene>
    <name evidence="2" type="ORF">OCU04_005895</name>
</gene>
<evidence type="ECO:0000313" key="3">
    <source>
        <dbReference type="Proteomes" id="UP001152300"/>
    </source>
</evidence>
<reference evidence="2" key="1">
    <citation type="submission" date="2022-11" db="EMBL/GenBank/DDBJ databases">
        <title>Genome Resource of Sclerotinia nivalis Strain SnTB1, a Plant Pathogen Isolated from American Ginseng.</title>
        <authorList>
            <person name="Fan S."/>
        </authorList>
    </citation>
    <scope>NUCLEOTIDE SEQUENCE</scope>
    <source>
        <strain evidence="2">SnTB1</strain>
    </source>
</reference>
<keyword evidence="1" id="KW-0472">Membrane</keyword>
<name>A0A9X0AMQ2_9HELO</name>
<sequence>MAQQLTSMTVLSRGEDPWPMADYTRYGISWSLFRGFRGILLRKRFVKWLYALFFRLAIPFTLNIAAQAKLISSPLTLTIIFRLIAHLRIIGYPSHWMSEALSNILENKVHTTARPPRHSPNPVTEVKREHPRRHLCTSPFVQEMATLARIFETLLPFSLPSLAVIPKANNIFNYNFTFVMSAANEIIPSALVTLYLSFTIMTSCKNVKKT</sequence>
<dbReference type="OrthoDB" id="2423701at2759"/>
<proteinExistence type="predicted"/>
<feature type="transmembrane region" description="Helical" evidence="1">
    <location>
        <begin position="45"/>
        <end position="65"/>
    </location>
</feature>
<dbReference type="AlphaFoldDB" id="A0A9X0AMQ2"/>
<comment type="caution">
    <text evidence="2">The sequence shown here is derived from an EMBL/GenBank/DDBJ whole genome shotgun (WGS) entry which is preliminary data.</text>
</comment>